<dbReference type="EMBL" id="LRBP01000017">
    <property type="protein sequence ID" value="OII72916.1"/>
    <property type="molecule type" value="Genomic_DNA"/>
</dbReference>
<proteinExistence type="predicted"/>
<dbReference type="InterPro" id="IPR001388">
    <property type="entry name" value="Synaptobrevin-like"/>
</dbReference>
<evidence type="ECO:0000256" key="1">
    <source>
        <dbReference type="ARBA" id="ARBA00022927"/>
    </source>
</evidence>
<evidence type="ECO:0000256" key="3">
    <source>
        <dbReference type="SAM" id="Phobius"/>
    </source>
</evidence>
<keyword evidence="3" id="KW-0812">Transmembrane</keyword>
<dbReference type="RefSeq" id="XP_028874280.1">
    <property type="nucleotide sequence ID" value="XM_029019159.1"/>
</dbReference>
<dbReference type="AlphaFoldDB" id="A0A1J4MIP9"/>
<dbReference type="PANTHER" id="PTHR21136">
    <property type="entry name" value="SNARE PROTEINS"/>
    <property type="match status" value="1"/>
</dbReference>
<feature type="domain" description="V-SNARE coiled-coil homology" evidence="4">
    <location>
        <begin position="59"/>
        <end position="115"/>
    </location>
</feature>
<dbReference type="Pfam" id="PF00957">
    <property type="entry name" value="Synaptobrevin"/>
    <property type="match status" value="1"/>
</dbReference>
<keyword evidence="6" id="KW-1185">Reference proteome</keyword>
<reference evidence="5 6" key="1">
    <citation type="submission" date="2016-10" db="EMBL/GenBank/DDBJ databases">
        <title>Reductive evolution of mitochondrial metabolism and differential evolution of invasion-related proteins in Cryptosporidium.</title>
        <authorList>
            <person name="Liu S."/>
            <person name="Roellig D.M."/>
            <person name="Guo Y."/>
            <person name="Li N."/>
            <person name="Frace M.A."/>
            <person name="Tang K."/>
            <person name="Zhang L."/>
            <person name="Feng Y."/>
            <person name="Xiao L."/>
        </authorList>
    </citation>
    <scope>NUCLEOTIDE SEQUENCE [LARGE SCALE GENOMIC DNA]</scope>
    <source>
        <strain evidence="5">39726</strain>
    </source>
</reference>
<name>A0A1J4MIP9_9CRYT</name>
<dbReference type="Gene3D" id="1.20.5.110">
    <property type="match status" value="1"/>
</dbReference>
<dbReference type="VEuPathDB" id="CryptoDB:cubi_02147"/>
<accession>A0A1J4MIP9</accession>
<dbReference type="SUPFAM" id="SSF58038">
    <property type="entry name" value="SNARE fusion complex"/>
    <property type="match status" value="1"/>
</dbReference>
<dbReference type="PRINTS" id="PR00219">
    <property type="entry name" value="SYNAPTOBREVN"/>
</dbReference>
<organism evidence="5 6">
    <name type="scientific">Cryptosporidium ubiquitum</name>
    <dbReference type="NCBI Taxonomy" id="857276"/>
    <lineage>
        <taxon>Eukaryota</taxon>
        <taxon>Sar</taxon>
        <taxon>Alveolata</taxon>
        <taxon>Apicomplexa</taxon>
        <taxon>Conoidasida</taxon>
        <taxon>Coccidia</taxon>
        <taxon>Eucoccidiorida</taxon>
        <taxon>Eimeriorina</taxon>
        <taxon>Cryptosporidiidae</taxon>
        <taxon>Cryptosporidium</taxon>
    </lineage>
</organism>
<evidence type="ECO:0000313" key="6">
    <source>
        <dbReference type="Proteomes" id="UP000186176"/>
    </source>
</evidence>
<dbReference type="CDD" id="cd15843">
    <property type="entry name" value="R-SNARE"/>
    <property type="match status" value="1"/>
</dbReference>
<keyword evidence="1" id="KW-0653">Protein transport</keyword>
<keyword evidence="2" id="KW-0175">Coiled coil</keyword>
<gene>
    <name evidence="5" type="ORF">cubi_02147</name>
</gene>
<keyword evidence="1" id="KW-0813">Transport</keyword>
<evidence type="ECO:0000313" key="5">
    <source>
        <dbReference type="EMBL" id="OII72916.1"/>
    </source>
</evidence>
<dbReference type="InterPro" id="IPR042855">
    <property type="entry name" value="V_SNARE_CC"/>
</dbReference>
<dbReference type="GO" id="GO:0015031">
    <property type="term" value="P:protein transport"/>
    <property type="evidence" value="ECO:0007669"/>
    <property type="project" value="UniProtKB-KW"/>
</dbReference>
<feature type="transmembrane region" description="Helical" evidence="3">
    <location>
        <begin position="124"/>
        <end position="150"/>
    </location>
</feature>
<evidence type="ECO:0000256" key="2">
    <source>
        <dbReference type="PROSITE-ProRule" id="PRU00290"/>
    </source>
</evidence>
<evidence type="ECO:0000259" key="4">
    <source>
        <dbReference type="PROSITE" id="PS50892"/>
    </source>
</evidence>
<dbReference type="InterPro" id="IPR051097">
    <property type="entry name" value="Synaptobrevin-like_transport"/>
</dbReference>
<protein>
    <submittedName>
        <fullName evidence="5">Synaptobrevin-like protein</fullName>
    </submittedName>
</protein>
<keyword evidence="3" id="KW-0472">Membrane</keyword>
<feature type="transmembrane region" description="Helical" evidence="3">
    <location>
        <begin position="25"/>
        <end position="45"/>
    </location>
</feature>
<dbReference type="GeneID" id="39978938"/>
<dbReference type="Proteomes" id="UP000186176">
    <property type="component" value="Unassembled WGS sequence"/>
</dbReference>
<dbReference type="OrthoDB" id="248747at2759"/>
<dbReference type="GO" id="GO:0016192">
    <property type="term" value="P:vesicle-mediated transport"/>
    <property type="evidence" value="ECO:0007669"/>
    <property type="project" value="InterPro"/>
</dbReference>
<dbReference type="PANTHER" id="PTHR21136:SF168">
    <property type="entry name" value="VESICLE-ASSOCIATED MEMBRANE PROTEIN 9"/>
    <property type="match status" value="1"/>
</dbReference>
<dbReference type="GO" id="GO:0016020">
    <property type="term" value="C:membrane"/>
    <property type="evidence" value="ECO:0007669"/>
    <property type="project" value="InterPro"/>
</dbReference>
<dbReference type="PROSITE" id="PS50892">
    <property type="entry name" value="V_SNARE"/>
    <property type="match status" value="1"/>
</dbReference>
<keyword evidence="3" id="KW-1133">Transmembrane helix</keyword>
<comment type="caution">
    <text evidence="5">The sequence shown here is derived from an EMBL/GenBank/DDBJ whole genome shotgun (WGS) entry which is preliminary data.</text>
</comment>
<sequence>MTDRSFGLTIPYEYLIDIRSKTLPFVEMLTSPITLILNGVVAPIIKERMIYWNSSEHTDYDMLASQISTIQNVLIENIDILLERGEKIDLLVSQAKNLAIESNSFRRQSHRLQRSTDCFPAKRIVVLFLFGIFVLNVYIILAFNCGGLFLTNCLYKSSNNYISEPFIRNYEDEKPNIQVLKQVDEFINELNTNEDQLKKNIP</sequence>